<evidence type="ECO:0000256" key="7">
    <source>
        <dbReference type="ARBA" id="ARBA00022695"/>
    </source>
</evidence>
<dbReference type="Gene3D" id="3.40.1310.20">
    <property type="match status" value="1"/>
</dbReference>
<evidence type="ECO:0000256" key="14">
    <source>
        <dbReference type="ARBA" id="ARBA00023124"/>
    </source>
</evidence>
<dbReference type="GO" id="GO:0016787">
    <property type="term" value="F:hydrolase activity"/>
    <property type="evidence" value="ECO:0007669"/>
    <property type="project" value="UniProtKB-KW"/>
</dbReference>
<evidence type="ECO:0000256" key="6">
    <source>
        <dbReference type="ARBA" id="ARBA00022679"/>
    </source>
</evidence>
<dbReference type="GO" id="GO:0006260">
    <property type="term" value="P:DNA replication"/>
    <property type="evidence" value="ECO:0007669"/>
    <property type="project" value="UniProtKB-KW"/>
</dbReference>
<evidence type="ECO:0000256" key="10">
    <source>
        <dbReference type="ARBA" id="ARBA00022723"/>
    </source>
</evidence>
<evidence type="ECO:0000256" key="5">
    <source>
        <dbReference type="ARBA" id="ARBA00022562"/>
    </source>
</evidence>
<keyword evidence="14" id="KW-0190">Covalent protein-DNA linkage</keyword>
<dbReference type="Pfam" id="PF02407">
    <property type="entry name" value="Viral_Rep"/>
    <property type="match status" value="1"/>
</dbReference>
<evidence type="ECO:0000256" key="17">
    <source>
        <dbReference type="ARBA" id="ARBA00030754"/>
    </source>
</evidence>
<accession>A0A890V269</accession>
<keyword evidence="12" id="KW-0255">Endonuclease</keyword>
<evidence type="ECO:0000256" key="12">
    <source>
        <dbReference type="ARBA" id="ARBA00022759"/>
    </source>
</evidence>
<keyword evidence="6" id="KW-0808">Transferase</keyword>
<evidence type="ECO:0000256" key="8">
    <source>
        <dbReference type="ARBA" id="ARBA00022705"/>
    </source>
</evidence>
<dbReference type="GO" id="GO:0003723">
    <property type="term" value="F:RNA binding"/>
    <property type="evidence" value="ECO:0007669"/>
    <property type="project" value="InterPro"/>
</dbReference>
<proteinExistence type="inferred from homology"/>
<dbReference type="GO" id="GO:0003724">
    <property type="term" value="F:RNA helicase activity"/>
    <property type="evidence" value="ECO:0007669"/>
    <property type="project" value="InterPro"/>
</dbReference>
<comment type="catalytic activity">
    <reaction evidence="19">
        <text>ATP + H2O = ADP + phosphate + H(+)</text>
        <dbReference type="Rhea" id="RHEA:13065"/>
        <dbReference type="ChEBI" id="CHEBI:15377"/>
        <dbReference type="ChEBI" id="CHEBI:15378"/>
        <dbReference type="ChEBI" id="CHEBI:30616"/>
        <dbReference type="ChEBI" id="CHEBI:43474"/>
        <dbReference type="ChEBI" id="CHEBI:456216"/>
    </reaction>
</comment>
<organism evidence="21">
    <name type="scientific">Cressdnaviricota sp</name>
    <dbReference type="NCBI Taxonomy" id="2748378"/>
    <lineage>
        <taxon>Viruses</taxon>
        <taxon>Monodnaviria</taxon>
        <taxon>Shotokuvirae</taxon>
        <taxon>Cressdnaviricota</taxon>
    </lineage>
</organism>
<keyword evidence="5" id="KW-1048">Host nucleus</keyword>
<evidence type="ECO:0000256" key="1">
    <source>
        <dbReference type="ARBA" id="ARBA00001936"/>
    </source>
</evidence>
<evidence type="ECO:0000313" key="21">
    <source>
        <dbReference type="EMBL" id="QRI44166.1"/>
    </source>
</evidence>
<dbReference type="GO" id="GO:0046872">
    <property type="term" value="F:metal ion binding"/>
    <property type="evidence" value="ECO:0007669"/>
    <property type="project" value="UniProtKB-KW"/>
</dbReference>
<keyword evidence="16" id="KW-0511">Multifunctional enzyme</keyword>
<evidence type="ECO:0000256" key="18">
    <source>
        <dbReference type="ARBA" id="ARBA00032243"/>
    </source>
</evidence>
<evidence type="ECO:0000256" key="19">
    <source>
        <dbReference type="ARBA" id="ARBA00049360"/>
    </source>
</evidence>
<feature type="domain" description="CRESS-DNA virus Rep endonuclease" evidence="20">
    <location>
        <begin position="19"/>
        <end position="114"/>
    </location>
</feature>
<dbReference type="InterPro" id="IPR049912">
    <property type="entry name" value="CRESS_DNA_REP"/>
</dbReference>
<comment type="similarity">
    <text evidence="3">Belongs to the nanoviruses/circoviruses replication-associated protein family.</text>
</comment>
<keyword evidence="9" id="KW-0540">Nuclease</keyword>
<evidence type="ECO:0000256" key="16">
    <source>
        <dbReference type="ARBA" id="ARBA00023268"/>
    </source>
</evidence>
<comment type="subcellular location">
    <subcellularLocation>
        <location evidence="2">Host nucleus</location>
    </subcellularLocation>
</comment>
<dbReference type="PROSITE" id="PS52020">
    <property type="entry name" value="CRESS_DNA_REP"/>
    <property type="match status" value="1"/>
</dbReference>
<dbReference type="GO" id="GO:0042025">
    <property type="term" value="C:host cell nucleus"/>
    <property type="evidence" value="ECO:0007669"/>
    <property type="project" value="UniProtKB-SubCell"/>
</dbReference>
<evidence type="ECO:0000256" key="13">
    <source>
        <dbReference type="ARBA" id="ARBA00022801"/>
    </source>
</evidence>
<keyword evidence="10" id="KW-0479">Metal-binding</keyword>
<dbReference type="GO" id="GO:0004519">
    <property type="term" value="F:endonuclease activity"/>
    <property type="evidence" value="ECO:0007669"/>
    <property type="project" value="UniProtKB-KW"/>
</dbReference>
<dbReference type="GO" id="GO:0003677">
    <property type="term" value="F:DNA binding"/>
    <property type="evidence" value="ECO:0007669"/>
    <property type="project" value="UniProtKB-KW"/>
</dbReference>
<evidence type="ECO:0000256" key="9">
    <source>
        <dbReference type="ARBA" id="ARBA00022722"/>
    </source>
</evidence>
<sequence>MRPRVKILCRLTNKVYTAGSRARHWVFTLNNPNCMENTGSFLPEDAEYYVFGREVGESGTPHLQGYICLKEKKALAWMKKHIHPHCHWEIARGTPQQAADYCKKDGDFVEVGELPQSNGSAGGAGNKRRWVEAFENAKLGKFDEIDPQIRIMYHRTLKQINVDHLLEREPLDGELENLWYHGPPGSGKSRHAREQYSDIYLKALNHWWDGYRGEDTVLIEEWELTSGKYLGHHLKIWADRYPFAPEIKGSHLPKQRPKRIIITSNYSIDECFGPDVDRQLNLAIRRRFREVEFPLAGGQPVEDFS</sequence>
<evidence type="ECO:0000256" key="15">
    <source>
        <dbReference type="ARBA" id="ARBA00023125"/>
    </source>
</evidence>
<keyword evidence="13" id="KW-0378">Hydrolase</keyword>
<evidence type="ECO:0000256" key="11">
    <source>
        <dbReference type="ARBA" id="ARBA00022741"/>
    </source>
</evidence>
<evidence type="ECO:0000256" key="2">
    <source>
        <dbReference type="ARBA" id="ARBA00004147"/>
    </source>
</evidence>
<dbReference type="GO" id="GO:0016779">
    <property type="term" value="F:nucleotidyltransferase activity"/>
    <property type="evidence" value="ECO:0007669"/>
    <property type="project" value="UniProtKB-KW"/>
</dbReference>
<keyword evidence="15" id="KW-0238">DNA-binding</keyword>
<keyword evidence="7" id="KW-0548">Nucleotidyltransferase</keyword>
<dbReference type="InterPro" id="IPR000605">
    <property type="entry name" value="Helicase_SF3_ssDNA/RNA_vir"/>
</dbReference>
<keyword evidence="11" id="KW-0547">Nucleotide-binding</keyword>
<protein>
    <recommendedName>
        <fullName evidence="4">Replication-associated protein</fullName>
    </recommendedName>
    <alternativeName>
        <fullName evidence="17">ATP-dependent helicase Rep</fullName>
    </alternativeName>
    <alternativeName>
        <fullName evidence="18">RepP</fullName>
    </alternativeName>
</protein>
<dbReference type="SUPFAM" id="SSF52540">
    <property type="entry name" value="P-loop containing nucleoside triphosphate hydrolases"/>
    <property type="match status" value="1"/>
</dbReference>
<dbReference type="InterPro" id="IPR027417">
    <property type="entry name" value="P-loop_NTPase"/>
</dbReference>
<comment type="cofactor">
    <cofactor evidence="1">
        <name>Mn(2+)</name>
        <dbReference type="ChEBI" id="CHEBI:29035"/>
    </cofactor>
</comment>
<dbReference type="Pfam" id="PF00910">
    <property type="entry name" value="RNA_helicase"/>
    <property type="match status" value="1"/>
</dbReference>
<name>A0A890V269_9VIRU</name>
<dbReference type="EMBL" id="MW347795">
    <property type="protein sequence ID" value="QRI44166.1"/>
    <property type="molecule type" value="Genomic_DNA"/>
</dbReference>
<evidence type="ECO:0000256" key="3">
    <source>
        <dbReference type="ARBA" id="ARBA00008545"/>
    </source>
</evidence>
<keyword evidence="8" id="KW-0235">DNA replication</keyword>
<evidence type="ECO:0000256" key="4">
    <source>
        <dbReference type="ARBA" id="ARBA00014531"/>
    </source>
</evidence>
<reference evidence="21" key="1">
    <citation type="submission" date="2020-11" db="EMBL/GenBank/DDBJ databases">
        <title>Viral genomes from river ports along the Yangtze River in China.</title>
        <authorList>
            <person name="Lu J."/>
            <person name="Shen Q."/>
            <person name="Yang S."/>
            <person name="Zhang W."/>
        </authorList>
    </citation>
    <scope>NUCLEOTIDE SEQUENCE</scope>
    <source>
        <strain evidence="21">5cz-CRESS-2</strain>
    </source>
</reference>
<dbReference type="GO" id="GO:0000166">
    <property type="term" value="F:nucleotide binding"/>
    <property type="evidence" value="ECO:0007669"/>
    <property type="project" value="UniProtKB-KW"/>
</dbReference>
<evidence type="ECO:0000259" key="20">
    <source>
        <dbReference type="PROSITE" id="PS52020"/>
    </source>
</evidence>